<accession>A0A6L2KT35</accession>
<evidence type="ECO:0000259" key="4">
    <source>
        <dbReference type="Pfam" id="PF07727"/>
    </source>
</evidence>
<dbReference type="InterPro" id="IPR012337">
    <property type="entry name" value="RNaseH-like_sf"/>
</dbReference>
<dbReference type="PANTHER" id="PTHR42648">
    <property type="entry name" value="TRANSPOSASE, PUTATIVE-RELATED"/>
    <property type="match status" value="1"/>
</dbReference>
<evidence type="ECO:0000256" key="2">
    <source>
        <dbReference type="ARBA" id="ARBA00022801"/>
    </source>
</evidence>
<gene>
    <name evidence="5" type="ORF">Tci_023042</name>
</gene>
<dbReference type="InterPro" id="IPR036397">
    <property type="entry name" value="RNaseH_sf"/>
</dbReference>
<dbReference type="SUPFAM" id="SSF53098">
    <property type="entry name" value="Ribonuclease H-like"/>
    <property type="match status" value="1"/>
</dbReference>
<reference evidence="5" key="1">
    <citation type="journal article" date="2019" name="Sci. Rep.">
        <title>Draft genome of Tanacetum cinerariifolium, the natural source of mosquito coil.</title>
        <authorList>
            <person name="Yamashiro T."/>
            <person name="Shiraishi A."/>
            <person name="Satake H."/>
            <person name="Nakayama K."/>
        </authorList>
    </citation>
    <scope>NUCLEOTIDE SEQUENCE</scope>
</reference>
<name>A0A6L2KT35_TANCI</name>
<dbReference type="PANTHER" id="PTHR42648:SF27">
    <property type="entry name" value="RNA-DIRECTED DNA POLYMERASE"/>
    <property type="match status" value="1"/>
</dbReference>
<keyword evidence="2" id="KW-0378">Hydrolase</keyword>
<feature type="domain" description="Reverse transcriptase Ty1/copia-type" evidence="4">
    <location>
        <begin position="389"/>
        <end position="465"/>
    </location>
</feature>
<dbReference type="InterPro" id="IPR039537">
    <property type="entry name" value="Retrotran_Ty1/copia-like"/>
</dbReference>
<dbReference type="GO" id="GO:0003676">
    <property type="term" value="F:nucleic acid binding"/>
    <property type="evidence" value="ECO:0007669"/>
    <property type="project" value="InterPro"/>
</dbReference>
<keyword evidence="1" id="KW-0479">Metal-binding</keyword>
<dbReference type="EMBL" id="BKCJ010002808">
    <property type="protein sequence ID" value="GEU51064.1"/>
    <property type="molecule type" value="Genomic_DNA"/>
</dbReference>
<dbReference type="InterPro" id="IPR036875">
    <property type="entry name" value="Znf_CCHC_sf"/>
</dbReference>
<evidence type="ECO:0000313" key="5">
    <source>
        <dbReference type="EMBL" id="GEU51064.1"/>
    </source>
</evidence>
<feature type="region of interest" description="Disordered" evidence="3">
    <location>
        <begin position="132"/>
        <end position="174"/>
    </location>
</feature>
<feature type="compositionally biased region" description="Basic residues" evidence="3">
    <location>
        <begin position="132"/>
        <end position="149"/>
    </location>
</feature>
<dbReference type="AlphaFoldDB" id="A0A6L2KT35"/>
<sequence length="466" mass="53466">MTTSAENNSVFRSFFEKQKLTGPKFIDWYRQLRLVLSTEDKKNYLEHPIPEASVAPPGHEVPPPVAAAHAAWVKGQKEVNELTAMFSKQAEQELLQTVREFHACKQEEGQSISSYVLKMNGYIDNLEVHKNQKNKPHKAAKGAHGKGKSKMGYAPNNMPFAPKPKTPSPLKKDNPVKDAICHQCDEIRHWRRNCPVYLTELILKKKLSQGASTSGSTGNCNGYVYLMKHKHEVFKTFKVFQKEVENQLGKTIKSLSFDRGGEYMSQEFLDRLKEHRIIDHRTPPYTPQHNGYPQGTIRYSFYNSSENKVFVAWNAEFFENDLIDLKASRSVEDCKIIQEKDTNPSLDTSLDHEEDDQEIDEPQTTLMVLESNKWLDAMNMEIQSMKDIDVWVLVELPPNARTVGSKWLFKKNNDIDGAVYVFKARLVAKGFTQTYRVDYEKTFSPVANIRATRILIAIAAYYDYEI</sequence>
<dbReference type="GO" id="GO:0008270">
    <property type="term" value="F:zinc ion binding"/>
    <property type="evidence" value="ECO:0007669"/>
    <property type="project" value="InterPro"/>
</dbReference>
<dbReference type="SUPFAM" id="SSF57756">
    <property type="entry name" value="Retrovirus zinc finger-like domains"/>
    <property type="match status" value="1"/>
</dbReference>
<dbReference type="GO" id="GO:0016787">
    <property type="term" value="F:hydrolase activity"/>
    <property type="evidence" value="ECO:0007669"/>
    <property type="project" value="UniProtKB-KW"/>
</dbReference>
<proteinExistence type="predicted"/>
<dbReference type="InterPro" id="IPR013103">
    <property type="entry name" value="RVT_2"/>
</dbReference>
<comment type="caution">
    <text evidence="5">The sequence shown here is derived from an EMBL/GenBank/DDBJ whole genome shotgun (WGS) entry which is preliminary data.</text>
</comment>
<evidence type="ECO:0000256" key="1">
    <source>
        <dbReference type="ARBA" id="ARBA00022723"/>
    </source>
</evidence>
<protein>
    <recommendedName>
        <fullName evidence="4">Reverse transcriptase Ty1/copia-type domain-containing protein</fullName>
    </recommendedName>
</protein>
<dbReference type="Gene3D" id="3.30.420.10">
    <property type="entry name" value="Ribonuclease H-like superfamily/Ribonuclease H"/>
    <property type="match status" value="1"/>
</dbReference>
<evidence type="ECO:0000256" key="3">
    <source>
        <dbReference type="SAM" id="MobiDB-lite"/>
    </source>
</evidence>
<dbReference type="Pfam" id="PF07727">
    <property type="entry name" value="RVT_2"/>
    <property type="match status" value="1"/>
</dbReference>
<organism evidence="5">
    <name type="scientific">Tanacetum cinerariifolium</name>
    <name type="common">Dalmatian daisy</name>
    <name type="synonym">Chrysanthemum cinerariifolium</name>
    <dbReference type="NCBI Taxonomy" id="118510"/>
    <lineage>
        <taxon>Eukaryota</taxon>
        <taxon>Viridiplantae</taxon>
        <taxon>Streptophyta</taxon>
        <taxon>Embryophyta</taxon>
        <taxon>Tracheophyta</taxon>
        <taxon>Spermatophyta</taxon>
        <taxon>Magnoliopsida</taxon>
        <taxon>eudicotyledons</taxon>
        <taxon>Gunneridae</taxon>
        <taxon>Pentapetalae</taxon>
        <taxon>asterids</taxon>
        <taxon>campanulids</taxon>
        <taxon>Asterales</taxon>
        <taxon>Asteraceae</taxon>
        <taxon>Asteroideae</taxon>
        <taxon>Anthemideae</taxon>
        <taxon>Anthemidinae</taxon>
        <taxon>Tanacetum</taxon>
    </lineage>
</organism>